<dbReference type="InterPro" id="IPR056304">
    <property type="entry name" value="Lip-like_C"/>
</dbReference>
<evidence type="ECO:0000256" key="7">
    <source>
        <dbReference type="ARBA" id="ARBA00022963"/>
    </source>
</evidence>
<dbReference type="InterPro" id="IPR029058">
    <property type="entry name" value="AB_hydrolase_fold"/>
</dbReference>
<dbReference type="GO" id="GO:0005576">
    <property type="term" value="C:extracellular region"/>
    <property type="evidence" value="ECO:0007669"/>
    <property type="project" value="UniProtKB-SubCell"/>
</dbReference>
<keyword evidence="6" id="KW-0378">Hydrolase</keyword>
<dbReference type="GO" id="GO:0016042">
    <property type="term" value="P:lipid catabolic process"/>
    <property type="evidence" value="ECO:0007669"/>
    <property type="project" value="UniProtKB-KW"/>
</dbReference>
<keyword evidence="5" id="KW-0732">Signal</keyword>
<protein>
    <recommendedName>
        <fullName evidence="3">triacylglycerol lipase</fullName>
        <ecNumber evidence="3">3.1.1.3</ecNumber>
    </recommendedName>
</protein>
<evidence type="ECO:0000313" key="11">
    <source>
        <dbReference type="EMBL" id="PWZ72724.1"/>
    </source>
</evidence>
<evidence type="ECO:0000259" key="10">
    <source>
        <dbReference type="Pfam" id="PF24708"/>
    </source>
</evidence>
<accession>A0A317YMR4</accession>
<dbReference type="PANTHER" id="PTHR34043">
    <property type="entry name" value="ALPHA/BETA-HYDROLASES SUPERFAMILY PROTEIN"/>
    <property type="match status" value="1"/>
</dbReference>
<dbReference type="EMBL" id="QEIT01000123">
    <property type="protein sequence ID" value="PWZ72724.1"/>
    <property type="molecule type" value="Genomic_DNA"/>
</dbReference>
<feature type="compositionally biased region" description="Polar residues" evidence="9">
    <location>
        <begin position="223"/>
        <end position="244"/>
    </location>
</feature>
<evidence type="ECO:0000256" key="1">
    <source>
        <dbReference type="ARBA" id="ARBA00001024"/>
    </source>
</evidence>
<evidence type="ECO:0000256" key="8">
    <source>
        <dbReference type="ARBA" id="ARBA00023098"/>
    </source>
</evidence>
<keyword evidence="8" id="KW-0443">Lipid metabolism</keyword>
<dbReference type="PANTHER" id="PTHR34043:SF3">
    <property type="entry name" value="ALPHA_BETA-HYDROLASES SUPERFAMILY PROTEIN"/>
    <property type="match status" value="1"/>
</dbReference>
<dbReference type="Gene3D" id="3.40.50.1820">
    <property type="entry name" value="alpha/beta hydrolase"/>
    <property type="match status" value="1"/>
</dbReference>
<evidence type="ECO:0000256" key="9">
    <source>
        <dbReference type="SAM" id="MobiDB-lite"/>
    </source>
</evidence>
<dbReference type="AlphaFoldDB" id="A0A317YMR4"/>
<feature type="compositionally biased region" description="Basic and acidic residues" evidence="9">
    <location>
        <begin position="181"/>
        <end position="194"/>
    </location>
</feature>
<dbReference type="Proteomes" id="UP000246800">
    <property type="component" value="Unassembled WGS sequence"/>
</dbReference>
<evidence type="ECO:0000256" key="3">
    <source>
        <dbReference type="ARBA" id="ARBA00013279"/>
    </source>
</evidence>
<dbReference type="GO" id="GO:0004806">
    <property type="term" value="F:triacylglycerol lipase activity"/>
    <property type="evidence" value="ECO:0007669"/>
    <property type="project" value="UniProtKB-EC"/>
</dbReference>
<dbReference type="EC" id="3.1.1.3" evidence="3"/>
<feature type="compositionally biased region" description="Basic and acidic residues" evidence="9">
    <location>
        <begin position="157"/>
        <end position="174"/>
    </location>
</feature>
<proteinExistence type="predicted"/>
<dbReference type="Pfam" id="PF24708">
    <property type="entry name" value="Lip_C"/>
    <property type="match status" value="1"/>
</dbReference>
<reference evidence="11 12" key="1">
    <citation type="journal article" date="2018" name="Vet. Microbiol.">
        <title>Clonal diversity and geographic distribution of methicillin-resistant Staphylococcus pseudintermedius from Australian animals: Discovery of novel sequence types.</title>
        <authorList>
            <person name="Worthing K.A."/>
            <person name="Abraham S."/>
            <person name="Coombs G.W."/>
            <person name="Pang S."/>
            <person name="Saputra S."/>
            <person name="Jordan D."/>
            <person name="Trott D.J."/>
            <person name="Norris J.M."/>
        </authorList>
    </citation>
    <scope>NUCLEOTIDE SEQUENCE [LARGE SCALE GENOMIC DNA]</scope>
    <source>
        <strain evidence="11 12">ST525 1</strain>
    </source>
</reference>
<comment type="caution">
    <text evidence="11">The sequence shown here is derived from an EMBL/GenBank/DDBJ whole genome shotgun (WGS) entry which is preliminary data.</text>
</comment>
<evidence type="ECO:0000256" key="6">
    <source>
        <dbReference type="ARBA" id="ARBA00022801"/>
    </source>
</evidence>
<dbReference type="NCBIfam" id="NF047351">
    <property type="entry name" value="lipase_YSIRK_Sa"/>
    <property type="match status" value="1"/>
</dbReference>
<evidence type="ECO:0000313" key="12">
    <source>
        <dbReference type="Proteomes" id="UP000246800"/>
    </source>
</evidence>
<keyword evidence="7" id="KW-0442">Lipid degradation</keyword>
<dbReference type="RefSeq" id="WP_110179365.1">
    <property type="nucleotide sequence ID" value="NZ_CP065919.1"/>
</dbReference>
<sequence length="634" mass="70968">MHKINKRNTFTLRKRPMGVSSILIASGLLMFAGHDGKAAERSASQDVGVVAKQQELSLYQQKDGDEPTRHDAPTVVNHERETTEKASVDHLHTYTRSSDTTTVSKELDNEKIYGTVPPSPRVPKDQSNEATPVKTEDSHTQLTQKPELDSEFSAIENDNKEAKEQTKHAQRPESDFSVVEQQHKDKYITREVKQAPKVVEASTEDVAPTDADKRNKGVVPDSKINTPSPRLTTHSETQATSAPTITKLDKSAVENKWKHKDPIIFVHGFSGLVGDNAPKGSNYWGGTKYKMIEELRHAGYNVFEASVSAFGSNWARAAELYAYIKGGIVDYGAAHAAKYGHQRYGKTYEGILPNWHSDQKIHLVGHSMGGQTIRLLEQLLRNGDLEEMAYQKEYGGTISELFQGNQDNRITSITTIATPHDGTVASDDLGNTEIIKRLLYEYNVFAGRTGQTIDYGLKHWGLEQREGETYAEYAKRASKSPLFTSQDTALYDLTREGAKKLNARTDLNPNIYYKTYTGSATYETIFGTQIAHPYMNIAHVLTGDLIGMTENPAWRENDGLVSVISSQHPEDEAFEFVDFTAPAVKGIWQVTPTLKGWDHTDFTGKDVLDWRRSGAELQNFYHRLVEDLVRKEDV</sequence>
<gene>
    <name evidence="11" type="ORF">DD902_12790</name>
</gene>
<feature type="domain" description="Lipase-like C-terminal" evidence="10">
    <location>
        <begin position="260"/>
        <end position="633"/>
    </location>
</feature>
<evidence type="ECO:0000256" key="4">
    <source>
        <dbReference type="ARBA" id="ARBA00022525"/>
    </source>
</evidence>
<name>A0A317YMR4_STAPS</name>
<comment type="subcellular location">
    <subcellularLocation>
        <location evidence="2">Secreted</location>
    </subcellularLocation>
</comment>
<feature type="region of interest" description="Disordered" evidence="9">
    <location>
        <begin position="111"/>
        <end position="245"/>
    </location>
</feature>
<keyword evidence="4" id="KW-0964">Secreted</keyword>
<evidence type="ECO:0000256" key="2">
    <source>
        <dbReference type="ARBA" id="ARBA00004613"/>
    </source>
</evidence>
<comment type="catalytic activity">
    <reaction evidence="1">
        <text>a triacylglycerol + H2O = a diacylglycerol + a fatty acid + H(+)</text>
        <dbReference type="Rhea" id="RHEA:12044"/>
        <dbReference type="ChEBI" id="CHEBI:15377"/>
        <dbReference type="ChEBI" id="CHEBI:15378"/>
        <dbReference type="ChEBI" id="CHEBI:17855"/>
        <dbReference type="ChEBI" id="CHEBI:18035"/>
        <dbReference type="ChEBI" id="CHEBI:28868"/>
        <dbReference type="EC" id="3.1.1.3"/>
    </reaction>
</comment>
<organism evidence="11 12">
    <name type="scientific">Staphylococcus pseudintermedius</name>
    <dbReference type="NCBI Taxonomy" id="283734"/>
    <lineage>
        <taxon>Bacteria</taxon>
        <taxon>Bacillati</taxon>
        <taxon>Bacillota</taxon>
        <taxon>Bacilli</taxon>
        <taxon>Bacillales</taxon>
        <taxon>Staphylococcaceae</taxon>
        <taxon>Staphylococcus</taxon>
        <taxon>Staphylococcus intermedius group</taxon>
    </lineage>
</organism>
<dbReference type="SUPFAM" id="SSF53474">
    <property type="entry name" value="alpha/beta-Hydrolases"/>
    <property type="match status" value="1"/>
</dbReference>
<evidence type="ECO:0000256" key="5">
    <source>
        <dbReference type="ARBA" id="ARBA00022729"/>
    </source>
</evidence>